<dbReference type="AlphaFoldDB" id="A0A4V2SX61"/>
<dbReference type="Pfam" id="PF01476">
    <property type="entry name" value="LysM"/>
    <property type="match status" value="2"/>
</dbReference>
<dbReference type="Gene3D" id="3.10.350.10">
    <property type="entry name" value="LysM domain"/>
    <property type="match status" value="2"/>
</dbReference>
<organism evidence="2 3">
    <name type="scientific">Heliophilum fasciatum</name>
    <dbReference type="NCBI Taxonomy" id="35700"/>
    <lineage>
        <taxon>Bacteria</taxon>
        <taxon>Bacillati</taxon>
        <taxon>Bacillota</taxon>
        <taxon>Clostridia</taxon>
        <taxon>Eubacteriales</taxon>
        <taxon>Heliobacteriaceae</taxon>
        <taxon>Heliophilum</taxon>
    </lineage>
</organism>
<dbReference type="SMART" id="SM00257">
    <property type="entry name" value="LysM"/>
    <property type="match status" value="2"/>
</dbReference>
<gene>
    <name evidence="2" type="ORF">EDD73_107129</name>
</gene>
<evidence type="ECO:0000259" key="1">
    <source>
        <dbReference type="PROSITE" id="PS51782"/>
    </source>
</evidence>
<sequence>MDFPYYEMEYQFAQLPTPFGTLTYVVEPGDSLLSIARKFNTTINNILLFNRISNPNLIYVGQSVIVPLSPPESIIYIVQMGDTLYSIAKRFGTRVDTLIAINYLTRPQLIYPGQQLVVNPSLRG</sequence>
<accession>A0A4V2SX61</accession>
<evidence type="ECO:0000313" key="2">
    <source>
        <dbReference type="EMBL" id="TCP65056.1"/>
    </source>
</evidence>
<dbReference type="PANTHER" id="PTHR33734:SF22">
    <property type="entry name" value="MEMBRANE-BOUND LYTIC MUREIN TRANSGLYCOSYLASE D"/>
    <property type="match status" value="1"/>
</dbReference>
<dbReference type="SUPFAM" id="SSF54106">
    <property type="entry name" value="LysM domain"/>
    <property type="match status" value="2"/>
</dbReference>
<dbReference type="InterPro" id="IPR036779">
    <property type="entry name" value="LysM_dom_sf"/>
</dbReference>
<dbReference type="CDD" id="cd00118">
    <property type="entry name" value="LysM"/>
    <property type="match status" value="2"/>
</dbReference>
<comment type="caution">
    <text evidence="2">The sequence shown here is derived from an EMBL/GenBank/DDBJ whole genome shotgun (WGS) entry which is preliminary data.</text>
</comment>
<proteinExistence type="predicted"/>
<dbReference type="RefSeq" id="WP_131918779.1">
    <property type="nucleotide sequence ID" value="NZ_JAOQNU010000007.1"/>
</dbReference>
<dbReference type="Proteomes" id="UP000294813">
    <property type="component" value="Unassembled WGS sequence"/>
</dbReference>
<dbReference type="EMBL" id="SLXT01000007">
    <property type="protein sequence ID" value="TCP65056.1"/>
    <property type="molecule type" value="Genomic_DNA"/>
</dbReference>
<dbReference type="InterPro" id="IPR018392">
    <property type="entry name" value="LysM"/>
</dbReference>
<reference evidence="2 3" key="1">
    <citation type="submission" date="2019-03" db="EMBL/GenBank/DDBJ databases">
        <title>Genomic Encyclopedia of Type Strains, Phase IV (KMG-IV): sequencing the most valuable type-strain genomes for metagenomic binning, comparative biology and taxonomic classification.</title>
        <authorList>
            <person name="Goeker M."/>
        </authorList>
    </citation>
    <scope>NUCLEOTIDE SEQUENCE [LARGE SCALE GENOMIC DNA]</scope>
    <source>
        <strain evidence="2 3">DSM 11170</strain>
    </source>
</reference>
<evidence type="ECO:0000313" key="3">
    <source>
        <dbReference type="Proteomes" id="UP000294813"/>
    </source>
</evidence>
<protein>
    <submittedName>
        <fullName evidence="2">LysM domain-containing protein</fullName>
    </submittedName>
</protein>
<name>A0A4V2SX61_9FIRM</name>
<feature type="domain" description="LysM" evidence="1">
    <location>
        <begin position="22"/>
        <end position="66"/>
    </location>
</feature>
<dbReference type="OrthoDB" id="9811296at2"/>
<feature type="domain" description="LysM" evidence="1">
    <location>
        <begin position="74"/>
        <end position="118"/>
    </location>
</feature>
<dbReference type="PROSITE" id="PS51782">
    <property type="entry name" value="LYSM"/>
    <property type="match status" value="2"/>
</dbReference>
<dbReference type="PANTHER" id="PTHR33734">
    <property type="entry name" value="LYSM DOMAIN-CONTAINING GPI-ANCHORED PROTEIN 2"/>
    <property type="match status" value="1"/>
</dbReference>
<keyword evidence="3" id="KW-1185">Reference proteome</keyword>